<dbReference type="PANTHER" id="PTHR31901">
    <property type="entry name" value="GH3 DOMAIN-CONTAINING PROTEIN"/>
    <property type="match status" value="1"/>
</dbReference>
<sequence>MLDATPFLRLYARWRLTRLSRMDPVETQRRVLMSLLGKAKDTRFGRDHGFADIRSVEAYQAAVPLRRYEDFWDRYWQPVFPLIENATWPGRIPYLAVTSGTSSGRTKYIPVSREMARANSRAGIEMLVHHLANRPESRVLGGKNFMLGGAVDLKDEGHGVMSGDLSGIARREVPAWSRNYIFPDYEMARESDWERKMEAIGRASLSEPIRTIAGTPSWLLLFFERLEAMTGKRRLVDFYPELELVSYGGLNFAPYAKVFGEWLEGSRAELREVYPASEGFIAVADRAPGQGMRMMLDNGLFFEFVPIEELDSEHPTRHWIGSVEAGREYAIALTSNAGVWSYLVGDTVRLVDLAPPRVLVTGRTSYFLSAFGEHLTGEEIDTSVLEAAGEAALEVNEYSVGARFPDADDARGRHVFVVEFRGEGPDDSRLRAFARALDGSLSRLNEDYEAHRQGDVGMAAPEILSVAPGTFADWMRSRGKLGGQNKVPRVINDPELLSSLVRLAETRLRGRLRA</sequence>
<feature type="domain" description="GH3 middle" evidence="1">
    <location>
        <begin position="294"/>
        <end position="361"/>
    </location>
</feature>
<dbReference type="Proteomes" id="UP000017819">
    <property type="component" value="Unassembled WGS sequence"/>
</dbReference>
<dbReference type="Pfam" id="PF03321">
    <property type="entry name" value="GH3"/>
    <property type="match status" value="1"/>
</dbReference>
<dbReference type="GO" id="GO:0005737">
    <property type="term" value="C:cytoplasm"/>
    <property type="evidence" value="ECO:0007669"/>
    <property type="project" value="TreeGrafter"/>
</dbReference>
<evidence type="ECO:0000313" key="4">
    <source>
        <dbReference type="Proteomes" id="UP000017819"/>
    </source>
</evidence>
<dbReference type="RefSeq" id="WP_023430760.1">
    <property type="nucleotide sequence ID" value="NZ_AWXZ01000013.1"/>
</dbReference>
<dbReference type="STRING" id="631454.N177_0611"/>
<dbReference type="Pfam" id="PF23572">
    <property type="entry name" value="GH3_C"/>
    <property type="match status" value="1"/>
</dbReference>
<evidence type="ECO:0000259" key="1">
    <source>
        <dbReference type="Pfam" id="PF23571"/>
    </source>
</evidence>
<evidence type="ECO:0000313" key="3">
    <source>
        <dbReference type="EMBL" id="ESR26827.1"/>
    </source>
</evidence>
<dbReference type="EMBL" id="AWXZ01000013">
    <property type="protein sequence ID" value="ESR26827.1"/>
    <property type="molecule type" value="Genomic_DNA"/>
</dbReference>
<keyword evidence="4" id="KW-1185">Reference proteome</keyword>
<dbReference type="OrthoDB" id="5678283at2"/>
<accession>V4R4E6</accession>
<dbReference type="InterPro" id="IPR055377">
    <property type="entry name" value="GH3_M"/>
</dbReference>
<gene>
    <name evidence="3" type="ORF">N177_0611</name>
</gene>
<dbReference type="InterPro" id="IPR055378">
    <property type="entry name" value="GH3_C"/>
</dbReference>
<comment type="caution">
    <text evidence="3">The sequence shown here is derived from an EMBL/GenBank/DDBJ whole genome shotgun (WGS) entry which is preliminary data.</text>
</comment>
<dbReference type="PATRIC" id="fig|631454.5.peg.601"/>
<dbReference type="eggNOG" id="COG0318">
    <property type="taxonomic scope" value="Bacteria"/>
</dbReference>
<evidence type="ECO:0000259" key="2">
    <source>
        <dbReference type="Pfam" id="PF23572"/>
    </source>
</evidence>
<organism evidence="3 4">
    <name type="scientific">Lutibaculum baratangense AMV1</name>
    <dbReference type="NCBI Taxonomy" id="631454"/>
    <lineage>
        <taxon>Bacteria</taxon>
        <taxon>Pseudomonadati</taxon>
        <taxon>Pseudomonadota</taxon>
        <taxon>Alphaproteobacteria</taxon>
        <taxon>Hyphomicrobiales</taxon>
        <taxon>Tepidamorphaceae</taxon>
        <taxon>Lutibaculum</taxon>
    </lineage>
</organism>
<dbReference type="InterPro" id="IPR004993">
    <property type="entry name" value="GH3"/>
</dbReference>
<dbReference type="PANTHER" id="PTHR31901:SF9">
    <property type="entry name" value="GH3 DOMAIN-CONTAINING PROTEIN"/>
    <property type="match status" value="1"/>
</dbReference>
<dbReference type="GO" id="GO:0016881">
    <property type="term" value="F:acid-amino acid ligase activity"/>
    <property type="evidence" value="ECO:0007669"/>
    <property type="project" value="TreeGrafter"/>
</dbReference>
<dbReference type="Pfam" id="PF23571">
    <property type="entry name" value="GH3_M"/>
    <property type="match status" value="1"/>
</dbReference>
<protein>
    <submittedName>
        <fullName evidence="3">Putative auxin-regulated protein</fullName>
    </submittedName>
</protein>
<name>V4R4E6_9HYPH</name>
<dbReference type="AlphaFoldDB" id="V4R4E6"/>
<proteinExistence type="predicted"/>
<reference evidence="3 4" key="1">
    <citation type="journal article" date="2014" name="Genome Announc.">
        <title>Draft Genome Sequence of Lutibaculum baratangense Strain AMV1T, Isolated from a Mud Volcano in Andamans, India.</title>
        <authorList>
            <person name="Singh A."/>
            <person name="Sreenivas A."/>
            <person name="Sathyanarayana Reddy G."/>
            <person name="Pinnaka A.K."/>
            <person name="Shivaji S."/>
        </authorList>
    </citation>
    <scope>NUCLEOTIDE SEQUENCE [LARGE SCALE GENOMIC DNA]</scope>
    <source>
        <strain evidence="3 4">AMV1</strain>
    </source>
</reference>
<feature type="domain" description="GH3 C-terminal" evidence="2">
    <location>
        <begin position="379"/>
        <end position="495"/>
    </location>
</feature>